<evidence type="ECO:0000256" key="1">
    <source>
        <dbReference type="SAM" id="MobiDB-lite"/>
    </source>
</evidence>
<name>K3Z9M9_SETIT</name>
<dbReference type="EMBL" id="AGNK02001504">
    <property type="status" value="NOT_ANNOTATED_CDS"/>
    <property type="molecule type" value="Genomic_DNA"/>
</dbReference>
<dbReference type="AlphaFoldDB" id="K3Z9M9"/>
<protein>
    <submittedName>
        <fullName evidence="2">Uncharacterized protein</fullName>
    </submittedName>
</protein>
<feature type="region of interest" description="Disordered" evidence="1">
    <location>
        <begin position="107"/>
        <end position="189"/>
    </location>
</feature>
<dbReference type="InParanoid" id="K3Z9M9"/>
<reference evidence="3" key="1">
    <citation type="journal article" date="2012" name="Nat. Biotechnol.">
        <title>Reference genome sequence of the model plant Setaria.</title>
        <authorList>
            <person name="Bennetzen J.L."/>
            <person name="Schmutz J."/>
            <person name="Wang H."/>
            <person name="Percifield R."/>
            <person name="Hawkins J."/>
            <person name="Pontaroli A.C."/>
            <person name="Estep M."/>
            <person name="Feng L."/>
            <person name="Vaughn J.N."/>
            <person name="Grimwood J."/>
            <person name="Jenkins J."/>
            <person name="Barry K."/>
            <person name="Lindquist E."/>
            <person name="Hellsten U."/>
            <person name="Deshpande S."/>
            <person name="Wang X."/>
            <person name="Wu X."/>
            <person name="Mitros T."/>
            <person name="Triplett J."/>
            <person name="Yang X."/>
            <person name="Ye C.Y."/>
            <person name="Mauro-Herrera M."/>
            <person name="Wang L."/>
            <person name="Li P."/>
            <person name="Sharma M."/>
            <person name="Sharma R."/>
            <person name="Ronald P.C."/>
            <person name="Panaud O."/>
            <person name="Kellogg E.A."/>
            <person name="Brutnell T.P."/>
            <person name="Doust A.N."/>
            <person name="Tuskan G.A."/>
            <person name="Rokhsar D."/>
            <person name="Devos K.M."/>
        </authorList>
    </citation>
    <scope>NUCLEOTIDE SEQUENCE [LARGE SCALE GENOMIC DNA]</scope>
    <source>
        <strain evidence="3">cv. Yugu1</strain>
    </source>
</reference>
<feature type="compositionally biased region" description="Polar residues" evidence="1">
    <location>
        <begin position="117"/>
        <end position="133"/>
    </location>
</feature>
<dbReference type="HOGENOM" id="CLU_1317394_0_0_1"/>
<feature type="compositionally biased region" description="Low complexity" evidence="1">
    <location>
        <begin position="162"/>
        <end position="180"/>
    </location>
</feature>
<dbReference type="Proteomes" id="UP000004995">
    <property type="component" value="Unassembled WGS sequence"/>
</dbReference>
<evidence type="ECO:0000313" key="2">
    <source>
        <dbReference type="EnsemblPlants" id="KQL14009"/>
    </source>
</evidence>
<proteinExistence type="predicted"/>
<keyword evidence="3" id="KW-1185">Reference proteome</keyword>
<evidence type="ECO:0000313" key="3">
    <source>
        <dbReference type="Proteomes" id="UP000004995"/>
    </source>
</evidence>
<dbReference type="EnsemblPlants" id="KQL14009">
    <property type="protein sequence ID" value="KQL14009"/>
    <property type="gene ID" value="SETIT_023250mg"/>
</dbReference>
<reference evidence="2" key="2">
    <citation type="submission" date="2018-08" db="UniProtKB">
        <authorList>
            <consortium name="EnsemblPlants"/>
        </authorList>
    </citation>
    <scope>IDENTIFICATION</scope>
    <source>
        <strain evidence="2">Yugu1</strain>
    </source>
</reference>
<dbReference type="Gramene" id="KQL14009">
    <property type="protein sequence ID" value="KQL14009"/>
    <property type="gene ID" value="SETIT_023250mg"/>
</dbReference>
<accession>K3Z9M9</accession>
<organism evidence="2 3">
    <name type="scientific">Setaria italica</name>
    <name type="common">Foxtail millet</name>
    <name type="synonym">Panicum italicum</name>
    <dbReference type="NCBI Taxonomy" id="4555"/>
    <lineage>
        <taxon>Eukaryota</taxon>
        <taxon>Viridiplantae</taxon>
        <taxon>Streptophyta</taxon>
        <taxon>Embryophyta</taxon>
        <taxon>Tracheophyta</taxon>
        <taxon>Spermatophyta</taxon>
        <taxon>Magnoliopsida</taxon>
        <taxon>Liliopsida</taxon>
        <taxon>Poales</taxon>
        <taxon>Poaceae</taxon>
        <taxon>PACMAD clade</taxon>
        <taxon>Panicoideae</taxon>
        <taxon>Panicodae</taxon>
        <taxon>Paniceae</taxon>
        <taxon>Cenchrinae</taxon>
        <taxon>Setaria</taxon>
    </lineage>
</organism>
<sequence>MVPRIRYHNHLSVPFFLKGYNKDAHDLRTLHLYHVHTHAYERDGEVRVYPGQDPTQPGWANTLARQQPPERSSLFVRSFLIGGNKAPTCAFFQAHWKPKCAYGARAIGSPSPPSPRLDSTTWPRSQATETPTRGSPGWARACADWAPLATPDPTRPSPARAPPSALLHPSPRSPSPAARRPAPPHPRLHWAPLSFAPLRAGVIYLLTAD</sequence>